<keyword evidence="3" id="KW-1185">Reference proteome</keyword>
<keyword evidence="2" id="KW-0808">Transferase</keyword>
<feature type="compositionally biased region" description="Basic and acidic residues" evidence="1">
    <location>
        <begin position="37"/>
        <end position="47"/>
    </location>
</feature>
<name>A0ABS2YFN3_POLSP</name>
<feature type="region of interest" description="Disordered" evidence="1">
    <location>
        <begin position="123"/>
        <end position="145"/>
    </location>
</feature>
<comment type="caution">
    <text evidence="2">The sequence shown here is derived from an EMBL/GenBank/DDBJ whole genome shotgun (WGS) entry which is preliminary data.</text>
</comment>
<dbReference type="InterPro" id="IPR011009">
    <property type="entry name" value="Kinase-like_dom_sf"/>
</dbReference>
<dbReference type="Gene3D" id="1.10.510.10">
    <property type="entry name" value="Transferase(Phosphotransferase) domain 1"/>
    <property type="match status" value="1"/>
</dbReference>
<feature type="non-terminal residue" evidence="2">
    <location>
        <position position="1"/>
    </location>
</feature>
<evidence type="ECO:0000256" key="1">
    <source>
        <dbReference type="SAM" id="MobiDB-lite"/>
    </source>
</evidence>
<feature type="non-terminal residue" evidence="2">
    <location>
        <position position="145"/>
    </location>
</feature>
<feature type="region of interest" description="Disordered" evidence="1">
    <location>
        <begin position="1"/>
        <end position="47"/>
    </location>
</feature>
<dbReference type="EMBL" id="JAAWVQ010145029">
    <property type="protein sequence ID" value="MBN3285258.1"/>
    <property type="molecule type" value="Genomic_DNA"/>
</dbReference>
<sequence length="145" mass="16306">MEVCKPKKNYNTQKFRVSHDRNGGNSGTYKPVTGTERGGEKEKEERLGQLPYKAEDLVKKLLQCVPRDRLAADEALRHECFNSLPSALLQLSDSTYCSPDSLPVSLPLILPSFSNPPTIRPIKSHLSKQRGPRQLPEIMTRSRCS</sequence>
<dbReference type="SUPFAM" id="SSF56112">
    <property type="entry name" value="Protein kinase-like (PK-like)"/>
    <property type="match status" value="1"/>
</dbReference>
<dbReference type="Proteomes" id="UP001166093">
    <property type="component" value="Unassembled WGS sequence"/>
</dbReference>
<gene>
    <name evidence="2" type="primary">Cdk15</name>
    <name evidence="2" type="ORF">GTO93_0016233</name>
</gene>
<organism evidence="2 3">
    <name type="scientific">Polyodon spathula</name>
    <name type="common">North American paddlefish</name>
    <name type="synonym">Squalus spathula</name>
    <dbReference type="NCBI Taxonomy" id="7913"/>
    <lineage>
        <taxon>Eukaryota</taxon>
        <taxon>Metazoa</taxon>
        <taxon>Chordata</taxon>
        <taxon>Craniata</taxon>
        <taxon>Vertebrata</taxon>
        <taxon>Euteleostomi</taxon>
        <taxon>Actinopterygii</taxon>
        <taxon>Chondrostei</taxon>
        <taxon>Acipenseriformes</taxon>
        <taxon>Polyodontidae</taxon>
        <taxon>Polyodon</taxon>
    </lineage>
</organism>
<keyword evidence="2" id="KW-0418">Kinase</keyword>
<evidence type="ECO:0000313" key="2">
    <source>
        <dbReference type="EMBL" id="MBN3285258.1"/>
    </source>
</evidence>
<protein>
    <submittedName>
        <fullName evidence="2">CDK15 kinase</fullName>
    </submittedName>
</protein>
<dbReference type="GO" id="GO:0016301">
    <property type="term" value="F:kinase activity"/>
    <property type="evidence" value="ECO:0007669"/>
    <property type="project" value="UniProtKB-KW"/>
</dbReference>
<evidence type="ECO:0000313" key="3">
    <source>
        <dbReference type="Proteomes" id="UP001166093"/>
    </source>
</evidence>
<proteinExistence type="predicted"/>
<accession>A0ABS2YFN3</accession>
<reference evidence="2" key="1">
    <citation type="journal article" date="2021" name="Cell">
        <title>Tracing the genetic footprints of vertebrate landing in non-teleost ray-finned fishes.</title>
        <authorList>
            <person name="Bi X."/>
            <person name="Wang K."/>
            <person name="Yang L."/>
            <person name="Pan H."/>
            <person name="Jiang H."/>
            <person name="Wei Q."/>
            <person name="Fang M."/>
            <person name="Yu H."/>
            <person name="Zhu C."/>
            <person name="Cai Y."/>
            <person name="He Y."/>
            <person name="Gan X."/>
            <person name="Zeng H."/>
            <person name="Yu D."/>
            <person name="Zhu Y."/>
            <person name="Jiang H."/>
            <person name="Qiu Q."/>
            <person name="Yang H."/>
            <person name="Zhang Y.E."/>
            <person name="Wang W."/>
            <person name="Zhu M."/>
            <person name="He S."/>
            <person name="Zhang G."/>
        </authorList>
    </citation>
    <scope>NUCLEOTIDE SEQUENCE</scope>
    <source>
        <strain evidence="2">Pddl_001</strain>
    </source>
</reference>